<proteinExistence type="predicted"/>
<dbReference type="EMBL" id="JAVRRA010004311">
    <property type="protein sequence ID" value="KAK5275610.1"/>
    <property type="molecule type" value="Genomic_DNA"/>
</dbReference>
<feature type="compositionally biased region" description="Low complexity" evidence="1">
    <location>
        <begin position="72"/>
        <end position="87"/>
    </location>
</feature>
<evidence type="ECO:0000256" key="1">
    <source>
        <dbReference type="SAM" id="MobiDB-lite"/>
    </source>
</evidence>
<keyword evidence="3" id="KW-1185">Reference proteome</keyword>
<feature type="non-terminal residue" evidence="2">
    <location>
        <position position="108"/>
    </location>
</feature>
<comment type="caution">
    <text evidence="2">The sequence shown here is derived from an EMBL/GenBank/DDBJ whole genome shotgun (WGS) entry which is preliminary data.</text>
</comment>
<feature type="region of interest" description="Disordered" evidence="1">
    <location>
        <begin position="29"/>
        <end position="108"/>
    </location>
</feature>
<reference evidence="2 3" key="1">
    <citation type="submission" date="2023-08" db="EMBL/GenBank/DDBJ databases">
        <title>Black Yeasts Isolated from many extreme environments.</title>
        <authorList>
            <person name="Coleine C."/>
            <person name="Stajich J.E."/>
            <person name="Selbmann L."/>
        </authorList>
    </citation>
    <scope>NUCLEOTIDE SEQUENCE [LARGE SCALE GENOMIC DNA]</scope>
    <source>
        <strain evidence="2 3">CCFEE 536</strain>
    </source>
</reference>
<feature type="compositionally biased region" description="Basic and acidic residues" evidence="1">
    <location>
        <begin position="29"/>
        <end position="43"/>
    </location>
</feature>
<evidence type="ECO:0000313" key="2">
    <source>
        <dbReference type="EMBL" id="KAK5275610.1"/>
    </source>
</evidence>
<dbReference type="Proteomes" id="UP001357485">
    <property type="component" value="Unassembled WGS sequence"/>
</dbReference>
<sequence length="108" mass="11849">MVVIGFEDAGGGQRRVVVREMVGGWALKDDGEGAERNAADVRTEVGPTPQHQQQQQQQAKWRWRDPDNEVRTTTAASLSAPFSLFSDPDPPPPPQQHRLPPDGGIGLR</sequence>
<gene>
    <name evidence="2" type="ORF">LTR16_012314</name>
</gene>
<evidence type="ECO:0000313" key="3">
    <source>
        <dbReference type="Proteomes" id="UP001357485"/>
    </source>
</evidence>
<name>A0ABR0M0M1_9PEZI</name>
<protein>
    <submittedName>
        <fullName evidence="2">Uncharacterized protein</fullName>
    </submittedName>
</protein>
<accession>A0ABR0M0M1</accession>
<organism evidence="2 3">
    <name type="scientific">Cryomyces antarcticus</name>
    <dbReference type="NCBI Taxonomy" id="329879"/>
    <lineage>
        <taxon>Eukaryota</taxon>
        <taxon>Fungi</taxon>
        <taxon>Dikarya</taxon>
        <taxon>Ascomycota</taxon>
        <taxon>Pezizomycotina</taxon>
        <taxon>Dothideomycetes</taxon>
        <taxon>Dothideomycetes incertae sedis</taxon>
        <taxon>Cryomyces</taxon>
    </lineage>
</organism>